<evidence type="ECO:0000313" key="6">
    <source>
        <dbReference type="RefSeq" id="XP_011309831.1"/>
    </source>
</evidence>
<evidence type="ECO:0000256" key="2">
    <source>
        <dbReference type="ARBA" id="ARBA00022679"/>
    </source>
</evidence>
<sequence length="1474" mass="169081">MDTHETLHRIFVNTSTSGFTLVSILDPSFENDPLKFIHKVFDIYQARVEKNTVDDKLHEAFYTLLCYQYQLHSQKKIHETVNHFSNKKLMNNLRKTLFICDDNNENIKEVLYNVTVLQIILYLSEENLLQLWSEACDFINQQIEIANDPQTYFSIMEVFADAAVLRKKLFEKCRVEMPVKLLEGIKCWFQKIDENKSEEWTPFLSLLLKLTKAVTSRQLVLDTLWTCIIEYNPHTEKKSLTLLCGMIDDFLSEKSQDAIKLNVEFCLNDKISHLIVDHLTSNIQLYRKQAQFILDLITDYLKAYFQKVDVTDKNESILPFIFCKDGLNSETIKSKYFLLLESLEEKQAHLVLPAMSHLDELLDTSITHDPLLNITWVRCLFTRILNHDNDRVIKAGITALLRMELRIFDDKFITLLIETLNKTFLYEDQSSNPHPQVFRDLSQMIITAEQSEINITSKLIIAAANINWAPIPLFYMLEALGNNRELKAAKHNTWSEEELAALRIIIDKHVKKQMKIMRAPTLMNILKCITIYVKSTSDLINLGKIFYSIASDKVLKRGDDNWRLIMDYLKENITEKLALENTTEGFALLKNGSENTSVEALAILIVLLCDTGNISIANSLRELFIPLINSYKRPYANFSVLSKTLKMITCLINLAPRENDAYVIAICEFSQSIFELIMSSLRSNWPKTYESATIYVEALGAILKIRHLSPTLSALINAKINAKDDELEEIVGLISKRDTPLIRLWYTLHILCLIGDKGCNFIFYKRLPRTFATEGDGKIVSECYGRMAYIYYYVIAREEKLSGEFVDEFLTDKIAALTSARSDHAIPAITATLREIIIKLANCVEIIERQTQIIKDIIADLWQNLWDMNKTSEFWESAAQLMQLLLNEDFLGVIEFREISVYYVNDIIAKTDNTSPLRCMLFTQMMHLSGDNIIIFSDSILSSFLQTDIGKINKRIEMQTCCYILKNHTIDILDEYFKSGLGVYTDVITRAALVILMARMDKKNSANFHDCVQQLLSMFKKLEGKRYFGDSNVHRVKHRIMQGILLIQENILEDDIVSVHDTLCHSILIESDQPSVRIMKEWCLVLIYTKNASLLDRIWDLFHLARENRPGSLTSVVSIVYHLAQTLYPSSETLKFLEKAVSHILPGCFSQQFIVRLYSQVILDKLLKMMDMSLPEHTDKYESIKNAVKESLRYGNLMTNSVKLLENFYFSIFNPNRNLSLQSIFHEVPRLTNVSMDEWITTKIFQSLQSTGISQLGFRISDIQGDLSTVETPAELNEPGIVESSSCQNVLTDIQKKIMPSTSGSTPLTTRQKFMINDTGLIVIASLIEGLPNLGGLARTAEIFCARELVLSSKRYIENKDFQSLSVTAEKWITISEVKAHELRDYLLEKRSMGWILVGAEQTVNSINLIDMKFNEKTILLLGNEKNGIPANLIQLMDTCVEIPQAGVVRSLNVHVTGALCMWQYAQQHIFSLL</sequence>
<reference evidence="6" key="2">
    <citation type="submission" date="2025-04" db="UniProtKB">
        <authorList>
            <consortium name="RefSeq"/>
        </authorList>
    </citation>
    <scope>IDENTIFICATION</scope>
    <source>
        <strain evidence="6">USDA-PBARC FA_bdor</strain>
        <tissue evidence="6">Whole organism</tissue>
    </source>
</reference>
<dbReference type="EMBL" id="GBYB01008204">
    <property type="protein sequence ID" value="JAG77971.1"/>
    <property type="molecule type" value="Transcribed_RNA"/>
</dbReference>
<proteinExistence type="predicted"/>
<dbReference type="GO" id="GO:0030488">
    <property type="term" value="P:tRNA methylation"/>
    <property type="evidence" value="ECO:0007669"/>
    <property type="project" value="InterPro"/>
</dbReference>
<dbReference type="InterPro" id="IPR029028">
    <property type="entry name" value="Alpha/beta_knot_MTases"/>
</dbReference>
<dbReference type="Proteomes" id="UP000694866">
    <property type="component" value="Unplaced"/>
</dbReference>
<keyword evidence="1" id="KW-0489">Methyltransferase</keyword>
<dbReference type="GO" id="GO:0003723">
    <property type="term" value="F:RNA binding"/>
    <property type="evidence" value="ECO:0007669"/>
    <property type="project" value="InterPro"/>
</dbReference>
<dbReference type="GO" id="GO:0016423">
    <property type="term" value="F:tRNA (guanine) methyltransferase activity"/>
    <property type="evidence" value="ECO:0007669"/>
    <property type="project" value="InterPro"/>
</dbReference>
<protein>
    <submittedName>
        <fullName evidence="4">TARBP1_1 protein</fullName>
    </submittedName>
</protein>
<evidence type="ECO:0000313" key="4">
    <source>
        <dbReference type="EMBL" id="JAG77971.1"/>
    </source>
</evidence>
<dbReference type="PANTHER" id="PTHR12029:SF11">
    <property type="entry name" value="METHYLTRANSFERASE TARBP1-RELATED"/>
    <property type="match status" value="1"/>
</dbReference>
<reference evidence="4" key="1">
    <citation type="submission" date="2015-01" db="EMBL/GenBank/DDBJ databases">
        <title>Transcriptome Assembly of Fopius arisanus.</title>
        <authorList>
            <person name="Geib S."/>
        </authorList>
    </citation>
    <scope>NUCLEOTIDE SEQUENCE</scope>
</reference>
<dbReference type="Gene3D" id="3.40.1280.10">
    <property type="match status" value="1"/>
</dbReference>
<dbReference type="PANTHER" id="PTHR12029">
    <property type="entry name" value="RNA METHYLTRANSFERASE"/>
    <property type="match status" value="1"/>
</dbReference>
<evidence type="ECO:0000313" key="5">
    <source>
        <dbReference type="Proteomes" id="UP000694866"/>
    </source>
</evidence>
<dbReference type="KEGG" id="fas:105270524"/>
<evidence type="ECO:0000256" key="1">
    <source>
        <dbReference type="ARBA" id="ARBA00022603"/>
    </source>
</evidence>
<organism evidence="4">
    <name type="scientific">Fopius arisanus</name>
    <dbReference type="NCBI Taxonomy" id="64838"/>
    <lineage>
        <taxon>Eukaryota</taxon>
        <taxon>Metazoa</taxon>
        <taxon>Ecdysozoa</taxon>
        <taxon>Arthropoda</taxon>
        <taxon>Hexapoda</taxon>
        <taxon>Insecta</taxon>
        <taxon>Pterygota</taxon>
        <taxon>Neoptera</taxon>
        <taxon>Endopterygota</taxon>
        <taxon>Hymenoptera</taxon>
        <taxon>Apocrita</taxon>
        <taxon>Ichneumonoidea</taxon>
        <taxon>Braconidae</taxon>
        <taxon>Opiinae</taxon>
        <taxon>Fopius</taxon>
    </lineage>
</organism>
<evidence type="ECO:0000259" key="3">
    <source>
        <dbReference type="Pfam" id="PF00588"/>
    </source>
</evidence>
<accession>A0A9R1TIX2</accession>
<name>A0A0C9QWU9_9HYME</name>
<dbReference type="InterPro" id="IPR001537">
    <property type="entry name" value="SpoU_MeTrfase"/>
</dbReference>
<keyword evidence="2" id="KW-0808">Transferase</keyword>
<gene>
    <name evidence="4" type="primary">TARBP1_1</name>
    <name evidence="6" type="synonym">LOC105270524</name>
    <name evidence="4" type="ORF">g.62108</name>
</gene>
<dbReference type="InterPro" id="IPR044748">
    <property type="entry name" value="Trm3/TARBP1_C"/>
</dbReference>
<dbReference type="OrthoDB" id="241340at2759"/>
<dbReference type="RefSeq" id="XP_011309831.1">
    <property type="nucleotide sequence ID" value="XM_011311529.1"/>
</dbReference>
<accession>A0A0C9QWU9</accession>
<feature type="domain" description="tRNA/rRNA methyltransferase SpoU type" evidence="3">
    <location>
        <begin position="1321"/>
        <end position="1463"/>
    </location>
</feature>
<dbReference type="SUPFAM" id="SSF75217">
    <property type="entry name" value="alpha/beta knot"/>
    <property type="match status" value="1"/>
</dbReference>
<keyword evidence="5" id="KW-1185">Reference proteome</keyword>
<dbReference type="Pfam" id="PF00588">
    <property type="entry name" value="SpoU_methylase"/>
    <property type="match status" value="1"/>
</dbReference>
<dbReference type="InterPro" id="IPR045330">
    <property type="entry name" value="TRM3/TARBP1"/>
</dbReference>
<dbReference type="InterPro" id="IPR029026">
    <property type="entry name" value="tRNA_m1G_MTases_N"/>
</dbReference>
<dbReference type="CDD" id="cd18091">
    <property type="entry name" value="SpoU-like_TRM3-like"/>
    <property type="match status" value="1"/>
</dbReference>
<dbReference type="GeneID" id="105270524"/>